<dbReference type="InterPro" id="IPR003165">
    <property type="entry name" value="Piwi"/>
</dbReference>
<gene>
    <name evidence="4" type="ORF">FHX78_114849</name>
</gene>
<dbReference type="SUPFAM" id="SSF53098">
    <property type="entry name" value="Ribonuclease H-like"/>
    <property type="match status" value="1"/>
</dbReference>
<organism evidence="4 5">
    <name type="scientific">Streptomyces capillispiralis</name>
    <dbReference type="NCBI Taxonomy" id="68182"/>
    <lineage>
        <taxon>Bacteria</taxon>
        <taxon>Bacillati</taxon>
        <taxon>Actinomycetota</taxon>
        <taxon>Actinomycetes</taxon>
        <taxon>Kitasatosporales</taxon>
        <taxon>Streptomycetaceae</taxon>
        <taxon>Streptomyces</taxon>
    </lineage>
</organism>
<evidence type="ECO:0000259" key="3">
    <source>
        <dbReference type="PROSITE" id="PS50822"/>
    </source>
</evidence>
<name>A0A561TL50_9ACTN</name>
<proteinExistence type="inferred from homology"/>
<dbReference type="OrthoDB" id="580851at2"/>
<dbReference type="EMBL" id="VIWV01000001">
    <property type="protein sequence ID" value="TWF87831.1"/>
    <property type="molecule type" value="Genomic_DNA"/>
</dbReference>
<dbReference type="Proteomes" id="UP000316603">
    <property type="component" value="Unassembled WGS sequence"/>
</dbReference>
<evidence type="ECO:0000313" key="5">
    <source>
        <dbReference type="Proteomes" id="UP000316603"/>
    </source>
</evidence>
<dbReference type="AlphaFoldDB" id="A0A561TL50"/>
<protein>
    <recommendedName>
        <fullName evidence="2">Protein argonaute</fullName>
    </recommendedName>
</protein>
<dbReference type="PROSITE" id="PS50822">
    <property type="entry name" value="PIWI"/>
    <property type="match status" value="1"/>
</dbReference>
<sequence>MRDSAHGGSQIVFNYLPVQYRPGRFRAGVVPYEAAEQLRRLRDDLAGTHVVIRSGDTIVCVPVVPDAPTIGSEQEFNTEADLVVVTSLLQAALRRVLTEGWNFRLRKFAPLVFVSRIPGRDLLEAAASGTNVEGLHVYPEYRLDVRRRGPAGTPGILVGIKARYEIDLPVSELLRRGVRVEGRYVLAVDHDVPVQPNMDLSARRRLIGMVEAVVGDRLRLTDSSGQSEIPASEAWLEPRRDVFHDMLAIAAGSGYRRIESRLNEAAFKLSGAEGRYERTKEIADGLGRHSPLTIAVDVQAAIGEPAGSTSRISTRRLDSPTFVFDLSGDKTHRYPRQGLERYGPFDSEMFTPKTPSVAVVTPQQFKGSAEEFMHAFLHGVPGKEAFSQGFIRKYRLTDCKVTFTVFDGGAQDAVAYRQACLTALEAIKPDLAIVLVSQEQEHLYGDASPYMVSKSTFMSQGVPVQEVQVETIRDAERASTLSTIALACYAKLGGTPFVIGASHRAMAHELVIGIGRSDVQTSRLGGSQRFVGITTVFSSDGNYMLSNASKQAPYEQYPQELLRTLRTCIQDVMARHAWQPDDTIRLIFHVFKPLKDRETRAVKELVEELTKDYAGVDFAFLHVGNDHDWMMFDLRSAGTRRRGQVTGRAVPARGHAVQVSRSEMLISVTEPADMKLPLQGAPRPLKIKLHKESTFTDLDYLAGQVFRFTALSWRRFYPASQPVTILYSELIAGLLGQLRDVTNWNPDMISAMPLRWSRWFL</sequence>
<dbReference type="SMART" id="SM00950">
    <property type="entry name" value="Piwi"/>
    <property type="match status" value="1"/>
</dbReference>
<keyword evidence="5" id="KW-1185">Reference proteome</keyword>
<evidence type="ECO:0000313" key="4">
    <source>
        <dbReference type="EMBL" id="TWF87831.1"/>
    </source>
</evidence>
<comment type="similarity">
    <text evidence="1">Belongs to the argonaute family. Long pAgo subfamily.</text>
</comment>
<dbReference type="InterPro" id="IPR012337">
    <property type="entry name" value="RNaseH-like_sf"/>
</dbReference>
<accession>A0A561TL50</accession>
<dbReference type="InterPro" id="IPR036397">
    <property type="entry name" value="RNaseH_sf"/>
</dbReference>
<dbReference type="Gene3D" id="3.40.50.2300">
    <property type="match status" value="1"/>
</dbReference>
<dbReference type="GO" id="GO:0003676">
    <property type="term" value="F:nucleic acid binding"/>
    <property type="evidence" value="ECO:0007669"/>
    <property type="project" value="InterPro"/>
</dbReference>
<dbReference type="Gene3D" id="3.30.420.10">
    <property type="entry name" value="Ribonuclease H-like superfamily/Ribonuclease H"/>
    <property type="match status" value="1"/>
</dbReference>
<dbReference type="Pfam" id="PF02171">
    <property type="entry name" value="Piwi"/>
    <property type="match status" value="1"/>
</dbReference>
<evidence type="ECO:0000256" key="1">
    <source>
        <dbReference type="ARBA" id="ARBA00035012"/>
    </source>
</evidence>
<feature type="domain" description="Piwi" evidence="3">
    <location>
        <begin position="431"/>
        <end position="740"/>
    </location>
</feature>
<dbReference type="CDD" id="cd04659">
    <property type="entry name" value="Piwi_piwi-like_ProArk"/>
    <property type="match status" value="1"/>
</dbReference>
<reference evidence="4 5" key="1">
    <citation type="submission" date="2019-06" db="EMBL/GenBank/DDBJ databases">
        <title>Sequencing the genomes of 1000 actinobacteria strains.</title>
        <authorList>
            <person name="Klenk H.-P."/>
        </authorList>
    </citation>
    <scope>NUCLEOTIDE SEQUENCE [LARGE SCALE GENOMIC DNA]</scope>
    <source>
        <strain evidence="4 5">DSM 41695</strain>
    </source>
</reference>
<comment type="caution">
    <text evidence="4">The sequence shown here is derived from an EMBL/GenBank/DDBJ whole genome shotgun (WGS) entry which is preliminary data.</text>
</comment>
<evidence type="ECO:0000256" key="2">
    <source>
        <dbReference type="ARBA" id="ARBA00035032"/>
    </source>
</evidence>